<keyword evidence="1" id="KW-1133">Transmembrane helix</keyword>
<organism evidence="2 3">
    <name type="scientific">Luteipulveratus halotolerans</name>
    <dbReference type="NCBI Taxonomy" id="1631356"/>
    <lineage>
        <taxon>Bacteria</taxon>
        <taxon>Bacillati</taxon>
        <taxon>Actinomycetota</taxon>
        <taxon>Actinomycetes</taxon>
        <taxon>Micrococcales</taxon>
        <taxon>Dermacoccaceae</taxon>
        <taxon>Luteipulveratus</taxon>
    </lineage>
</organism>
<keyword evidence="1" id="KW-0812">Transmembrane</keyword>
<reference evidence="3" key="1">
    <citation type="submission" date="2015-03" db="EMBL/GenBank/DDBJ databases">
        <title>Luteipulveratus halotolerans sp. nov., a novel actinobacterium (Dermacoccaceae) from Sarawak, Malaysia.</title>
        <authorList>
            <person name="Juboi H."/>
            <person name="Basik A."/>
            <person name="Shamsul S.S."/>
            <person name="Arnold P."/>
            <person name="Schmitt E.K."/>
            <person name="Sanglier J.-J."/>
            <person name="Yeo T."/>
        </authorList>
    </citation>
    <scope>NUCLEOTIDE SEQUENCE [LARGE SCALE GENOMIC DNA]</scope>
    <source>
        <strain evidence="3">C296001</strain>
    </source>
</reference>
<name>A0A0L6CL73_9MICO</name>
<dbReference type="Proteomes" id="UP000037397">
    <property type="component" value="Unassembled WGS sequence"/>
</dbReference>
<gene>
    <name evidence="2" type="ORF">VV01_17535</name>
</gene>
<protein>
    <submittedName>
        <fullName evidence="2">Uncharacterized protein</fullName>
    </submittedName>
</protein>
<evidence type="ECO:0000313" key="2">
    <source>
        <dbReference type="EMBL" id="KNX38541.1"/>
    </source>
</evidence>
<keyword evidence="1" id="KW-0472">Membrane</keyword>
<comment type="caution">
    <text evidence="2">The sequence shown here is derived from an EMBL/GenBank/DDBJ whole genome shotgun (WGS) entry which is preliminary data.</text>
</comment>
<proteinExistence type="predicted"/>
<sequence length="132" mass="13982">MGGLSRWQRAYVTLAIGMCLVGAFLLAVLASSLIGPAYPGRDRLPDLPAGLHASGGDLECASAGCWRTWTIRAQPSLSGPDTLERLGGLRESCGHYGWFDWRESCTRYRLGGADGAATVTVSVAETLLDPSP</sequence>
<dbReference type="EMBL" id="LAIR01000002">
    <property type="protein sequence ID" value="KNX38541.1"/>
    <property type="molecule type" value="Genomic_DNA"/>
</dbReference>
<dbReference type="OrthoDB" id="3384074at2"/>
<feature type="transmembrane region" description="Helical" evidence="1">
    <location>
        <begin position="12"/>
        <end position="34"/>
    </location>
</feature>
<dbReference type="RefSeq" id="WP_157508903.1">
    <property type="nucleotide sequence ID" value="NZ_LAIR01000002.1"/>
</dbReference>
<evidence type="ECO:0000256" key="1">
    <source>
        <dbReference type="SAM" id="Phobius"/>
    </source>
</evidence>
<evidence type="ECO:0000313" key="3">
    <source>
        <dbReference type="Proteomes" id="UP000037397"/>
    </source>
</evidence>
<dbReference type="AlphaFoldDB" id="A0A0L6CL73"/>
<keyword evidence="3" id="KW-1185">Reference proteome</keyword>
<accession>A0A0L6CL73</accession>